<feature type="region of interest" description="Disordered" evidence="1">
    <location>
        <begin position="1"/>
        <end position="22"/>
    </location>
</feature>
<evidence type="ECO:0000256" key="1">
    <source>
        <dbReference type="SAM" id="MobiDB-lite"/>
    </source>
</evidence>
<dbReference type="Proteomes" id="UP000483004">
    <property type="component" value="Unassembled WGS sequence"/>
</dbReference>
<comment type="caution">
    <text evidence="3">The sequence shown here is derived from an EMBL/GenBank/DDBJ whole genome shotgun (WGS) entry which is preliminary data.</text>
</comment>
<dbReference type="OrthoDB" id="9806039at2"/>
<name>A0A6L3VT53_9ACTN</name>
<dbReference type="InterPro" id="IPR041657">
    <property type="entry name" value="HTH_17"/>
</dbReference>
<evidence type="ECO:0000313" key="4">
    <source>
        <dbReference type="Proteomes" id="UP000483004"/>
    </source>
</evidence>
<feature type="domain" description="Helix-turn-helix" evidence="2">
    <location>
        <begin position="23"/>
        <end position="70"/>
    </location>
</feature>
<protein>
    <submittedName>
        <fullName evidence="3">Helix-turn-helix domain-containing protein</fullName>
    </submittedName>
</protein>
<keyword evidence="4" id="KW-1185">Reference proteome</keyword>
<sequence>MSRRKENTMAIKPSPDPSSGFRLLRPEEAADRLGISRTKIYALLRRGEIRSVKIDGLRRISTTALEDYVADLERQVGAA</sequence>
<organism evidence="3 4">
    <name type="scientific">Actinomadura montaniterrae</name>
    <dbReference type="NCBI Taxonomy" id="1803903"/>
    <lineage>
        <taxon>Bacteria</taxon>
        <taxon>Bacillati</taxon>
        <taxon>Actinomycetota</taxon>
        <taxon>Actinomycetes</taxon>
        <taxon>Streptosporangiales</taxon>
        <taxon>Thermomonosporaceae</taxon>
        <taxon>Actinomadura</taxon>
    </lineage>
</organism>
<dbReference type="InterPro" id="IPR009061">
    <property type="entry name" value="DNA-bd_dom_put_sf"/>
</dbReference>
<dbReference type="EMBL" id="WBMR01000043">
    <property type="protein sequence ID" value="KAB2380662.1"/>
    <property type="molecule type" value="Genomic_DNA"/>
</dbReference>
<gene>
    <name evidence="3" type="ORF">F9B16_17315</name>
</gene>
<evidence type="ECO:0000259" key="2">
    <source>
        <dbReference type="Pfam" id="PF12728"/>
    </source>
</evidence>
<dbReference type="GO" id="GO:0003677">
    <property type="term" value="F:DNA binding"/>
    <property type="evidence" value="ECO:0007669"/>
    <property type="project" value="InterPro"/>
</dbReference>
<dbReference type="NCBIfam" id="TIGR01764">
    <property type="entry name" value="excise"/>
    <property type="match status" value="1"/>
</dbReference>
<evidence type="ECO:0000313" key="3">
    <source>
        <dbReference type="EMBL" id="KAB2380662.1"/>
    </source>
</evidence>
<accession>A0A6L3VT53</accession>
<reference evidence="3 4" key="1">
    <citation type="submission" date="2019-09" db="EMBL/GenBank/DDBJ databases">
        <title>Actinomadura physcomitrii sp. nov., a novel actinomycete isolated from moss [Physcomitrium sphaericum (Ludw) Fuernr].</title>
        <authorList>
            <person name="Liu C."/>
            <person name="Zhuang X."/>
        </authorList>
    </citation>
    <scope>NUCLEOTIDE SEQUENCE [LARGE SCALE GENOMIC DNA]</scope>
    <source>
        <strain evidence="3 4">CYP1-1B</strain>
    </source>
</reference>
<dbReference type="Pfam" id="PF12728">
    <property type="entry name" value="HTH_17"/>
    <property type="match status" value="1"/>
</dbReference>
<dbReference type="SUPFAM" id="SSF46955">
    <property type="entry name" value="Putative DNA-binding domain"/>
    <property type="match status" value="1"/>
</dbReference>
<dbReference type="AlphaFoldDB" id="A0A6L3VT53"/>
<proteinExistence type="predicted"/>
<dbReference type="InterPro" id="IPR010093">
    <property type="entry name" value="SinI_DNA-bd"/>
</dbReference>